<dbReference type="Gene3D" id="2.70.40.10">
    <property type="match status" value="1"/>
</dbReference>
<protein>
    <recommendedName>
        <fullName evidence="2">dUTP diphosphatase</fullName>
        <ecNumber evidence="2">3.6.1.23</ecNumber>
    </recommendedName>
</protein>
<dbReference type="EMBL" id="NFJD01000003">
    <property type="protein sequence ID" value="OUO56485.1"/>
    <property type="molecule type" value="Genomic_DNA"/>
</dbReference>
<name>A0A1Y4DC85_9BACT</name>
<evidence type="ECO:0000259" key="6">
    <source>
        <dbReference type="Pfam" id="PF00692"/>
    </source>
</evidence>
<dbReference type="CDD" id="cd07557">
    <property type="entry name" value="trimeric_dUTPase"/>
    <property type="match status" value="1"/>
</dbReference>
<dbReference type="GO" id="GO:0004170">
    <property type="term" value="F:dUTP diphosphatase activity"/>
    <property type="evidence" value="ECO:0007669"/>
    <property type="project" value="UniProtKB-EC"/>
</dbReference>
<comment type="similarity">
    <text evidence="1">Belongs to the dUTPase family.</text>
</comment>
<accession>A0A1Y4DC85</accession>
<evidence type="ECO:0000313" key="7">
    <source>
        <dbReference type="EMBL" id="OUO56485.1"/>
    </source>
</evidence>
<dbReference type="InterPro" id="IPR008181">
    <property type="entry name" value="dUTPase"/>
</dbReference>
<comment type="caution">
    <text evidence="7">The sequence shown here is derived from an EMBL/GenBank/DDBJ whole genome shotgun (WGS) entry which is preliminary data.</text>
</comment>
<dbReference type="SUPFAM" id="SSF51283">
    <property type="entry name" value="dUTPase-like"/>
    <property type="match status" value="1"/>
</dbReference>
<dbReference type="NCBIfam" id="TIGR00576">
    <property type="entry name" value="dut"/>
    <property type="match status" value="1"/>
</dbReference>
<dbReference type="PANTHER" id="PTHR11241:SF0">
    <property type="entry name" value="DEOXYURIDINE 5'-TRIPHOSPHATE NUCLEOTIDOHYDROLASE"/>
    <property type="match status" value="1"/>
</dbReference>
<dbReference type="InterPro" id="IPR036157">
    <property type="entry name" value="dUTPase-like_sf"/>
</dbReference>
<dbReference type="NCBIfam" id="NF001862">
    <property type="entry name" value="PRK00601.1"/>
    <property type="match status" value="1"/>
</dbReference>
<evidence type="ECO:0000256" key="2">
    <source>
        <dbReference type="ARBA" id="ARBA00012379"/>
    </source>
</evidence>
<feature type="domain" description="dUTPase-like" evidence="6">
    <location>
        <begin position="17"/>
        <end position="141"/>
    </location>
</feature>
<keyword evidence="8" id="KW-1185">Reference proteome</keyword>
<evidence type="ECO:0000256" key="1">
    <source>
        <dbReference type="ARBA" id="ARBA00006581"/>
    </source>
</evidence>
<dbReference type="OrthoDB" id="9809956at2"/>
<dbReference type="EC" id="3.6.1.23" evidence="2"/>
<dbReference type="GO" id="GO:0006226">
    <property type="term" value="P:dUMP biosynthetic process"/>
    <property type="evidence" value="ECO:0007669"/>
    <property type="project" value="InterPro"/>
</dbReference>
<dbReference type="AlphaFoldDB" id="A0A1Y4DC85"/>
<keyword evidence="4" id="KW-0546">Nucleotide metabolism</keyword>
<evidence type="ECO:0000256" key="5">
    <source>
        <dbReference type="ARBA" id="ARBA00047686"/>
    </source>
</evidence>
<gene>
    <name evidence="7" type="ORF">B5F75_04635</name>
</gene>
<evidence type="ECO:0000313" key="8">
    <source>
        <dbReference type="Proteomes" id="UP000196368"/>
    </source>
</evidence>
<dbReference type="GO" id="GO:0000287">
    <property type="term" value="F:magnesium ion binding"/>
    <property type="evidence" value="ECO:0007669"/>
    <property type="project" value="InterPro"/>
</dbReference>
<dbReference type="RefSeq" id="WP_087288448.1">
    <property type="nucleotide sequence ID" value="NZ_NFJD01000003.1"/>
</dbReference>
<dbReference type="InterPro" id="IPR029054">
    <property type="entry name" value="dUTPase-like"/>
</dbReference>
<organism evidence="7 8">
    <name type="scientific">Candidatus Avelusimicrobium gallicola</name>
    <dbReference type="NCBI Taxonomy" id="2562704"/>
    <lineage>
        <taxon>Bacteria</taxon>
        <taxon>Pseudomonadati</taxon>
        <taxon>Elusimicrobiota</taxon>
        <taxon>Elusimicrobia</taxon>
        <taxon>Elusimicrobiales</taxon>
        <taxon>Elusimicrobiaceae</taxon>
        <taxon>Candidatus Avelusimicrobium</taxon>
    </lineage>
</organism>
<dbReference type="PANTHER" id="PTHR11241">
    <property type="entry name" value="DEOXYURIDINE 5'-TRIPHOSPHATE NUCLEOTIDOHYDROLASE"/>
    <property type="match status" value="1"/>
</dbReference>
<sequence>MNPITIKVKKLDPRALLPHRAHPTDSGADLFALERTVLPARTVVKVRTGIAVELPENTSGIIWGKSSVESKGIKAMAGLVDAPYRGELLVCMYNLNETDFVFEAGQKVAQLVVLPTIYPAFEETDTLSDTARGAGGFGSTGEH</sequence>
<dbReference type="Pfam" id="PF00692">
    <property type="entry name" value="dUTPase"/>
    <property type="match status" value="1"/>
</dbReference>
<keyword evidence="3" id="KW-0378">Hydrolase</keyword>
<reference evidence="8" key="1">
    <citation type="submission" date="2017-04" db="EMBL/GenBank/DDBJ databases">
        <title>Function of individual gut microbiota members based on whole genome sequencing of pure cultures obtained from chicken caecum.</title>
        <authorList>
            <person name="Medvecky M."/>
            <person name="Cejkova D."/>
            <person name="Polansky O."/>
            <person name="Karasova D."/>
            <person name="Kubasova T."/>
            <person name="Cizek A."/>
            <person name="Rychlik I."/>
        </authorList>
    </citation>
    <scope>NUCLEOTIDE SEQUENCE [LARGE SCALE GENOMIC DNA]</scope>
    <source>
        <strain evidence="8">An273</strain>
    </source>
</reference>
<dbReference type="Proteomes" id="UP000196368">
    <property type="component" value="Unassembled WGS sequence"/>
</dbReference>
<evidence type="ECO:0000256" key="4">
    <source>
        <dbReference type="ARBA" id="ARBA00023080"/>
    </source>
</evidence>
<dbReference type="GO" id="GO:0046081">
    <property type="term" value="P:dUTP catabolic process"/>
    <property type="evidence" value="ECO:0007669"/>
    <property type="project" value="InterPro"/>
</dbReference>
<comment type="catalytic activity">
    <reaction evidence="5">
        <text>dUTP + H2O = dUMP + diphosphate + H(+)</text>
        <dbReference type="Rhea" id="RHEA:10248"/>
        <dbReference type="ChEBI" id="CHEBI:15377"/>
        <dbReference type="ChEBI" id="CHEBI:15378"/>
        <dbReference type="ChEBI" id="CHEBI:33019"/>
        <dbReference type="ChEBI" id="CHEBI:61555"/>
        <dbReference type="ChEBI" id="CHEBI:246422"/>
        <dbReference type="EC" id="3.6.1.23"/>
    </reaction>
</comment>
<dbReference type="InterPro" id="IPR033704">
    <property type="entry name" value="dUTPase_trimeric"/>
</dbReference>
<evidence type="ECO:0000256" key="3">
    <source>
        <dbReference type="ARBA" id="ARBA00022801"/>
    </source>
</evidence>
<proteinExistence type="inferred from homology"/>